<feature type="compositionally biased region" description="Acidic residues" evidence="1">
    <location>
        <begin position="249"/>
        <end position="263"/>
    </location>
</feature>
<evidence type="ECO:0000313" key="4">
    <source>
        <dbReference type="Proteomes" id="UP000317316"/>
    </source>
</evidence>
<dbReference type="EMBL" id="VDGH01000001">
    <property type="protein sequence ID" value="TQR17053.1"/>
    <property type="molecule type" value="Genomic_DNA"/>
</dbReference>
<organism evidence="3 4">
    <name type="scientific">Psychrobacillus lasiicapitis</name>
    <dbReference type="NCBI Taxonomy" id="1636719"/>
    <lineage>
        <taxon>Bacteria</taxon>
        <taxon>Bacillati</taxon>
        <taxon>Bacillota</taxon>
        <taxon>Bacilli</taxon>
        <taxon>Bacillales</taxon>
        <taxon>Bacillaceae</taxon>
        <taxon>Psychrobacillus</taxon>
    </lineage>
</organism>
<reference evidence="3 4" key="1">
    <citation type="submission" date="2019-05" db="EMBL/GenBank/DDBJ databases">
        <title>Psychrobacillus vulpis sp. nov., a new species isolated from feces of a red fox that inhabits in The Tablas de Daimiel Natural Park, Albacete, Spain.</title>
        <authorList>
            <person name="Rodriguez M."/>
            <person name="Reina J.C."/>
            <person name="Bejar V."/>
            <person name="Llamas I."/>
        </authorList>
    </citation>
    <scope>NUCLEOTIDE SEQUENCE [LARGE SCALE GENOMIC DNA]</scope>
    <source>
        <strain evidence="3 4">NEAU-3TGS17</strain>
    </source>
</reference>
<evidence type="ECO:0000256" key="1">
    <source>
        <dbReference type="SAM" id="MobiDB-lite"/>
    </source>
</evidence>
<sequence>MKKFTGSMLLTSALTIGAIAAPPILAATTNNVSATEEISEETKAALDDIRAQEEAGEITHEEAHAKLDELGIERPFGKGGHHGGGPFGNIDEETRTAIDDIRDQFKAGDLNEVEAQAKLDALDVDLPEDFLTRVDFDDLDEETKTALNEIREQFTAGDLTEEEAKVKVEALGLDFDAKFLMRGPHVELTDEQTSQLEEIRAQVEAGTITEEEAHTQMEELGLKPQGGSGHHGHGGPRGGFFNDKAPTDSADEETPADSADEEAVVLPQSSEA</sequence>
<dbReference type="RefSeq" id="WP_142537295.1">
    <property type="nucleotide sequence ID" value="NZ_BMIE01000002.1"/>
</dbReference>
<dbReference type="OrthoDB" id="2875724at2"/>
<gene>
    <name evidence="3" type="ORF">FG382_02555</name>
</gene>
<comment type="caution">
    <text evidence="3">The sequence shown here is derived from an EMBL/GenBank/DDBJ whole genome shotgun (WGS) entry which is preliminary data.</text>
</comment>
<dbReference type="Proteomes" id="UP000317316">
    <property type="component" value="Unassembled WGS sequence"/>
</dbReference>
<dbReference type="AlphaFoldDB" id="A0A544THY5"/>
<feature type="compositionally biased region" description="Basic and acidic residues" evidence="1">
    <location>
        <begin position="211"/>
        <end position="221"/>
    </location>
</feature>
<protein>
    <submittedName>
        <fullName evidence="3">Uncharacterized protein</fullName>
    </submittedName>
</protein>
<keyword evidence="2" id="KW-0732">Signal</keyword>
<evidence type="ECO:0000313" key="3">
    <source>
        <dbReference type="EMBL" id="TQR17053.1"/>
    </source>
</evidence>
<evidence type="ECO:0000256" key="2">
    <source>
        <dbReference type="SAM" id="SignalP"/>
    </source>
</evidence>
<feature type="region of interest" description="Disordered" evidence="1">
    <location>
        <begin position="210"/>
        <end position="272"/>
    </location>
</feature>
<accession>A0A544THY5</accession>
<feature type="signal peptide" evidence="2">
    <location>
        <begin position="1"/>
        <end position="26"/>
    </location>
</feature>
<proteinExistence type="predicted"/>
<feature type="chain" id="PRO_5021916851" evidence="2">
    <location>
        <begin position="27"/>
        <end position="272"/>
    </location>
</feature>
<name>A0A544THY5_9BACI</name>
<keyword evidence="4" id="KW-1185">Reference proteome</keyword>